<keyword evidence="5" id="KW-0819">tRNA processing</keyword>
<dbReference type="PANTHER" id="PTHR12209">
    <property type="entry name" value="NON-SPECIFIC SERINE/THREONINE PROTEIN KINASE"/>
    <property type="match status" value="1"/>
</dbReference>
<reference evidence="13" key="1">
    <citation type="submission" date="2025-08" db="UniProtKB">
        <authorList>
            <consortium name="Ensembl"/>
        </authorList>
    </citation>
    <scope>IDENTIFICATION</scope>
</reference>
<dbReference type="GO" id="GO:0000408">
    <property type="term" value="C:EKC/KEOPS complex"/>
    <property type="evidence" value="ECO:0007669"/>
    <property type="project" value="TreeGrafter"/>
</dbReference>
<feature type="domain" description="Protein kinase" evidence="12">
    <location>
        <begin position="25"/>
        <end position="271"/>
    </location>
</feature>
<keyword evidence="14" id="KW-1185">Reference proteome</keyword>
<evidence type="ECO:0000256" key="3">
    <source>
        <dbReference type="ARBA" id="ARBA00022527"/>
    </source>
</evidence>
<dbReference type="OMA" id="HKLYMEY"/>
<dbReference type="GO" id="GO:0005524">
    <property type="term" value="F:ATP binding"/>
    <property type="evidence" value="ECO:0007669"/>
    <property type="project" value="UniProtKB-KW"/>
</dbReference>
<dbReference type="Gene3D" id="3.30.200.20">
    <property type="entry name" value="Phosphorylase Kinase, domain 1"/>
    <property type="match status" value="1"/>
</dbReference>
<dbReference type="GO" id="GO:0005829">
    <property type="term" value="C:cytosol"/>
    <property type="evidence" value="ECO:0007669"/>
    <property type="project" value="TreeGrafter"/>
</dbReference>
<dbReference type="GO" id="GO:0004674">
    <property type="term" value="F:protein serine/threonine kinase activity"/>
    <property type="evidence" value="ECO:0007669"/>
    <property type="project" value="UniProtKB-KW"/>
</dbReference>
<comment type="catalytic activity">
    <reaction evidence="9">
        <text>L-threonyl-[protein] + ATP = O-phospho-L-threonyl-[protein] + ADP + H(+)</text>
        <dbReference type="Rhea" id="RHEA:46608"/>
        <dbReference type="Rhea" id="RHEA-COMP:11060"/>
        <dbReference type="Rhea" id="RHEA-COMP:11605"/>
        <dbReference type="ChEBI" id="CHEBI:15378"/>
        <dbReference type="ChEBI" id="CHEBI:30013"/>
        <dbReference type="ChEBI" id="CHEBI:30616"/>
        <dbReference type="ChEBI" id="CHEBI:61977"/>
        <dbReference type="ChEBI" id="CHEBI:456216"/>
        <dbReference type="EC" id="2.7.11.1"/>
    </reaction>
</comment>
<evidence type="ECO:0000256" key="2">
    <source>
        <dbReference type="ARBA" id="ARBA00012513"/>
    </source>
</evidence>
<dbReference type="PROSITE" id="PS00109">
    <property type="entry name" value="PROTEIN_KINASE_TYR"/>
    <property type="match status" value="1"/>
</dbReference>
<evidence type="ECO:0000256" key="11">
    <source>
        <dbReference type="SAM" id="MobiDB-lite"/>
    </source>
</evidence>
<dbReference type="GO" id="GO:0005634">
    <property type="term" value="C:nucleus"/>
    <property type="evidence" value="ECO:0007669"/>
    <property type="project" value="TreeGrafter"/>
</dbReference>
<evidence type="ECO:0000313" key="13">
    <source>
        <dbReference type="Ensembl" id="ENSEBUP00000000989.1"/>
    </source>
</evidence>
<dbReference type="Ensembl" id="ENSEBUT00000001303.1">
    <property type="protein sequence ID" value="ENSEBUP00000000989.1"/>
    <property type="gene ID" value="ENSEBUG00000000968.1"/>
</dbReference>
<keyword evidence="7" id="KW-0418">Kinase</keyword>
<dbReference type="FunFam" id="3.30.200.20:FF:000201">
    <property type="entry name" value="TP53-regulating kinase isoform X1"/>
    <property type="match status" value="1"/>
</dbReference>
<dbReference type="GO" id="GO:0070525">
    <property type="term" value="P:tRNA threonylcarbamoyladenosine metabolic process"/>
    <property type="evidence" value="ECO:0007669"/>
    <property type="project" value="TreeGrafter"/>
</dbReference>
<keyword evidence="8" id="KW-0067">ATP-binding</keyword>
<feature type="region of interest" description="Disordered" evidence="11">
    <location>
        <begin position="164"/>
        <end position="186"/>
    </location>
</feature>
<protein>
    <recommendedName>
        <fullName evidence="2">non-specific serine/threonine protein kinase</fullName>
        <ecNumber evidence="2">2.7.11.1</ecNumber>
    </recommendedName>
</protein>
<evidence type="ECO:0000256" key="7">
    <source>
        <dbReference type="ARBA" id="ARBA00022777"/>
    </source>
</evidence>
<evidence type="ECO:0000259" key="12">
    <source>
        <dbReference type="PROSITE" id="PS50011"/>
    </source>
</evidence>
<evidence type="ECO:0000256" key="8">
    <source>
        <dbReference type="ARBA" id="ARBA00022840"/>
    </source>
</evidence>
<dbReference type="PANTHER" id="PTHR12209:SF0">
    <property type="entry name" value="EKC_KEOPS COMPLEX SUBUNIT TP53RK"/>
    <property type="match status" value="1"/>
</dbReference>
<evidence type="ECO:0000256" key="10">
    <source>
        <dbReference type="ARBA" id="ARBA00048679"/>
    </source>
</evidence>
<reference evidence="13" key="2">
    <citation type="submission" date="2025-09" db="UniProtKB">
        <authorList>
            <consortium name="Ensembl"/>
        </authorList>
    </citation>
    <scope>IDENTIFICATION</scope>
</reference>
<comment type="catalytic activity">
    <reaction evidence="10">
        <text>L-seryl-[protein] + ATP = O-phospho-L-seryl-[protein] + ADP + H(+)</text>
        <dbReference type="Rhea" id="RHEA:17989"/>
        <dbReference type="Rhea" id="RHEA-COMP:9863"/>
        <dbReference type="Rhea" id="RHEA-COMP:11604"/>
        <dbReference type="ChEBI" id="CHEBI:15378"/>
        <dbReference type="ChEBI" id="CHEBI:29999"/>
        <dbReference type="ChEBI" id="CHEBI:30616"/>
        <dbReference type="ChEBI" id="CHEBI:83421"/>
        <dbReference type="ChEBI" id="CHEBI:456216"/>
        <dbReference type="EC" id="2.7.11.1"/>
    </reaction>
</comment>
<evidence type="ECO:0000256" key="9">
    <source>
        <dbReference type="ARBA" id="ARBA00047899"/>
    </source>
</evidence>
<dbReference type="InterPro" id="IPR000719">
    <property type="entry name" value="Prot_kinase_dom"/>
</dbReference>
<keyword evidence="4" id="KW-0808">Transferase</keyword>
<dbReference type="SUPFAM" id="SSF56112">
    <property type="entry name" value="Protein kinase-like (PK-like)"/>
    <property type="match status" value="1"/>
</dbReference>
<sequence>MALSSLRPSITTEVAEGSPDTQRFLSGLDLLRQGAEARLYRGTFLGRPAVIKERFPRKYRHSALDSRLSNRRTVQEVRTALRCRRAGIAAPAIYFVDLVSNVIFMEDLADAETLREHIGSSPFGSRNLEALAEIVGRTLAHLHDQDIIHGDLTTSNMLLRRTLGTSRGNGETSERANSNDGEATAEEDVKDLNGAKLVLIDFGLSFSSSLAEDKAVDLYVLERALLSTHPGAEDLFGTMLHMYGRSSCHGTAVLTKLKEVRQRGRKRAMVG</sequence>
<organism evidence="13 14">
    <name type="scientific">Eptatretus burgeri</name>
    <name type="common">Inshore hagfish</name>
    <dbReference type="NCBI Taxonomy" id="7764"/>
    <lineage>
        <taxon>Eukaryota</taxon>
        <taxon>Metazoa</taxon>
        <taxon>Chordata</taxon>
        <taxon>Craniata</taxon>
        <taxon>Vertebrata</taxon>
        <taxon>Cyclostomata</taxon>
        <taxon>Myxini</taxon>
        <taxon>Myxiniformes</taxon>
        <taxon>Myxinidae</taxon>
        <taxon>Eptatretinae</taxon>
        <taxon>Eptatretus</taxon>
    </lineage>
</organism>
<dbReference type="EC" id="2.7.11.1" evidence="2"/>
<dbReference type="Gene3D" id="1.10.510.10">
    <property type="entry name" value="Transferase(Phosphotransferase) domain 1"/>
    <property type="match status" value="1"/>
</dbReference>
<accession>A0A8C4NDN3</accession>
<evidence type="ECO:0000256" key="1">
    <source>
        <dbReference type="ARBA" id="ARBA00010630"/>
    </source>
</evidence>
<feature type="compositionally biased region" description="Polar residues" evidence="11">
    <location>
        <begin position="164"/>
        <end position="181"/>
    </location>
</feature>
<dbReference type="AlphaFoldDB" id="A0A8C4NDN3"/>
<evidence type="ECO:0000256" key="4">
    <source>
        <dbReference type="ARBA" id="ARBA00022679"/>
    </source>
</evidence>
<name>A0A8C4NDN3_EPTBU</name>
<dbReference type="Proteomes" id="UP000694388">
    <property type="component" value="Unplaced"/>
</dbReference>
<dbReference type="GO" id="GO:0008033">
    <property type="term" value="P:tRNA processing"/>
    <property type="evidence" value="ECO:0007669"/>
    <property type="project" value="UniProtKB-KW"/>
</dbReference>
<evidence type="ECO:0000313" key="14">
    <source>
        <dbReference type="Proteomes" id="UP000694388"/>
    </source>
</evidence>
<comment type="similarity">
    <text evidence="1">Belongs to the protein kinase superfamily. BUD32 family.</text>
</comment>
<dbReference type="Pfam" id="PF06293">
    <property type="entry name" value="Kdo"/>
    <property type="match status" value="1"/>
</dbReference>
<evidence type="ECO:0000256" key="6">
    <source>
        <dbReference type="ARBA" id="ARBA00022741"/>
    </source>
</evidence>
<dbReference type="InterPro" id="IPR011009">
    <property type="entry name" value="Kinase-like_dom_sf"/>
</dbReference>
<evidence type="ECO:0000256" key="5">
    <source>
        <dbReference type="ARBA" id="ARBA00022694"/>
    </source>
</evidence>
<proteinExistence type="inferred from homology"/>
<dbReference type="InterPro" id="IPR008266">
    <property type="entry name" value="Tyr_kinase_AS"/>
</dbReference>
<keyword evidence="6" id="KW-0547">Nucleotide-binding</keyword>
<keyword evidence="3" id="KW-0723">Serine/threonine-protein kinase</keyword>
<dbReference type="GeneTree" id="ENSGT00390000012914"/>
<dbReference type="PROSITE" id="PS50011">
    <property type="entry name" value="PROTEIN_KINASE_DOM"/>
    <property type="match status" value="1"/>
</dbReference>